<protein>
    <recommendedName>
        <fullName evidence="3">RiboL-PSP-HEPN domain-containing protein</fullName>
    </recommendedName>
</protein>
<keyword evidence="2" id="KW-1185">Reference proteome</keyword>
<gene>
    <name evidence="1" type="ORF">TRL7639_04196</name>
</gene>
<proteinExistence type="predicted"/>
<evidence type="ECO:0000313" key="2">
    <source>
        <dbReference type="Proteomes" id="UP000193077"/>
    </source>
</evidence>
<reference evidence="1 2" key="1">
    <citation type="submission" date="2017-03" db="EMBL/GenBank/DDBJ databases">
        <authorList>
            <person name="Afonso C.L."/>
            <person name="Miller P.J."/>
            <person name="Scott M.A."/>
            <person name="Spackman E."/>
            <person name="Goraichik I."/>
            <person name="Dimitrov K.M."/>
            <person name="Suarez D.L."/>
            <person name="Swayne D.E."/>
        </authorList>
    </citation>
    <scope>NUCLEOTIDE SEQUENCE [LARGE SCALE GENOMIC DNA]</scope>
    <source>
        <strain evidence="1 2">CECT 7639</strain>
    </source>
</reference>
<dbReference type="Proteomes" id="UP000193077">
    <property type="component" value="Unassembled WGS sequence"/>
</dbReference>
<sequence length="157" mass="18256">MLDAVFKQCDPDFFTPKLKHIHNSKYGIEDLIDIYKRRIHPLELVSSDVSFQNVDKVDKVFSKFLGKSIWKAVFDLKVRIKDKPECVVCFEPELLNALERTFSLRHELVHNPRADFKLKENQLKDIRNADGLLFATDIILGNMIAENIDPELRISTE</sequence>
<evidence type="ECO:0000313" key="1">
    <source>
        <dbReference type="EMBL" id="SLN71087.1"/>
    </source>
</evidence>
<dbReference type="AlphaFoldDB" id="A0A1Y5TSC1"/>
<accession>A0A1Y5TSC1</accession>
<name>A0A1Y5TSC1_9RHOB</name>
<evidence type="ECO:0008006" key="3">
    <source>
        <dbReference type="Google" id="ProtNLM"/>
    </source>
</evidence>
<dbReference type="EMBL" id="FWFO01000006">
    <property type="protein sequence ID" value="SLN71087.1"/>
    <property type="molecule type" value="Genomic_DNA"/>
</dbReference>
<organism evidence="1 2">
    <name type="scientific">Falsiruegeria litorea R37</name>
    <dbReference type="NCBI Taxonomy" id="1200284"/>
    <lineage>
        <taxon>Bacteria</taxon>
        <taxon>Pseudomonadati</taxon>
        <taxon>Pseudomonadota</taxon>
        <taxon>Alphaproteobacteria</taxon>
        <taxon>Rhodobacterales</taxon>
        <taxon>Roseobacteraceae</taxon>
        <taxon>Falsiruegeria</taxon>
    </lineage>
</organism>